<dbReference type="Gene3D" id="1.20.120.450">
    <property type="entry name" value="dinb family like domain"/>
    <property type="match status" value="1"/>
</dbReference>
<dbReference type="InterPro" id="IPR034660">
    <property type="entry name" value="DinB/YfiT-like"/>
</dbReference>
<dbReference type="PATRIC" id="fig|1396.433.peg.2814"/>
<evidence type="ECO:0000259" key="2">
    <source>
        <dbReference type="Pfam" id="PF12867"/>
    </source>
</evidence>
<evidence type="ECO:0000313" key="4">
    <source>
        <dbReference type="Proteomes" id="UP000035350"/>
    </source>
</evidence>
<comment type="caution">
    <text evidence="3">The sequence shown here is derived from an EMBL/GenBank/DDBJ whole genome shotgun (WGS) entry which is preliminary data.</text>
</comment>
<dbReference type="Proteomes" id="UP000035350">
    <property type="component" value="Unassembled WGS sequence"/>
</dbReference>
<proteinExistence type="predicted"/>
<dbReference type="RefSeq" id="WP_046958026.1">
    <property type="nucleotide sequence ID" value="NZ_LCYN01000004.1"/>
</dbReference>
<accession>A0A0G8CHS3</accession>
<organism evidence="3 4">
    <name type="scientific">Bacillus wiedmannii</name>
    <dbReference type="NCBI Taxonomy" id="1890302"/>
    <lineage>
        <taxon>Bacteria</taxon>
        <taxon>Bacillati</taxon>
        <taxon>Bacillota</taxon>
        <taxon>Bacilli</taxon>
        <taxon>Bacillales</taxon>
        <taxon>Bacillaceae</taxon>
        <taxon>Bacillus</taxon>
        <taxon>Bacillus cereus group</taxon>
    </lineage>
</organism>
<dbReference type="InterPro" id="IPR024775">
    <property type="entry name" value="DinB-like"/>
</dbReference>
<feature type="coiled-coil region" evidence="1">
    <location>
        <begin position="100"/>
        <end position="127"/>
    </location>
</feature>
<keyword evidence="1" id="KW-0175">Coiled coil</keyword>
<protein>
    <recommendedName>
        <fullName evidence="2">DinB-like domain-containing protein</fullName>
    </recommendedName>
</protein>
<dbReference type="EMBL" id="LCYN01000004">
    <property type="protein sequence ID" value="KKZ99347.1"/>
    <property type="molecule type" value="Genomic_DNA"/>
</dbReference>
<sequence>MKRIDLLLNVLDSTFDKESWYAPFKHAIEGLTAEQAMWKPAGEGPKNIWENVNHLIYYKERLAANLEGREWKHNIDGNDTFYLTKQSNDDTEWKEVVDRSENAQRNLRQVLSAISEKELEQNTLEEKLLDIMLHDAYHTGQIIQLRKMQGAWPSKR</sequence>
<dbReference type="SUPFAM" id="SSF109854">
    <property type="entry name" value="DinB/YfiT-like putative metalloenzymes"/>
    <property type="match status" value="1"/>
</dbReference>
<dbReference type="AlphaFoldDB" id="A0A0G8CHS3"/>
<reference evidence="4" key="2">
    <citation type="submission" date="2015-04" db="EMBL/GenBank/DDBJ databases">
        <title>Draft Genome Sequences of Eight Spore-Forming Food Isolates of Bacillus cereus Genome sequencing.</title>
        <authorList>
            <person name="Krawcyk A.O."/>
            <person name="de Jong A."/>
            <person name="Eijlander R.T."/>
            <person name="Berendsen E.M."/>
            <person name="Holsappel S."/>
            <person name="Wells-Bennik M."/>
            <person name="Kuipers O.P."/>
        </authorList>
    </citation>
    <scope>NUCLEOTIDE SEQUENCE [LARGE SCALE GENOMIC DNA]</scope>
    <source>
        <strain evidence="4">B4147</strain>
    </source>
</reference>
<name>A0A0G8CHS3_9BACI</name>
<feature type="domain" description="DinB-like" evidence="2">
    <location>
        <begin position="24"/>
        <end position="141"/>
    </location>
</feature>
<gene>
    <name evidence="3" type="ORF">B4147_3931</name>
</gene>
<evidence type="ECO:0000256" key="1">
    <source>
        <dbReference type="SAM" id="Coils"/>
    </source>
</evidence>
<evidence type="ECO:0000313" key="3">
    <source>
        <dbReference type="EMBL" id="KKZ99347.1"/>
    </source>
</evidence>
<dbReference type="Pfam" id="PF12867">
    <property type="entry name" value="DinB_2"/>
    <property type="match status" value="1"/>
</dbReference>
<reference evidence="3 4" key="1">
    <citation type="journal article" date="2015" name="Genome Announc.">
        <title>Next-Generation Whole-Genome Sequencing of Eight Strains of Bacillus cereus, Isolated from Food.</title>
        <authorList>
            <person name="Krawczyk A.O."/>
            <person name="de Jong A."/>
            <person name="Eijlander R.T."/>
            <person name="Berendsen E.M."/>
            <person name="Holsappel S."/>
            <person name="Wells-Bennik M.H."/>
            <person name="Kuipers O.P."/>
        </authorList>
    </citation>
    <scope>NUCLEOTIDE SEQUENCE [LARGE SCALE GENOMIC DNA]</scope>
    <source>
        <strain evidence="3 4">B4147</strain>
    </source>
</reference>